<protein>
    <recommendedName>
        <fullName evidence="3">DUF2283 domain-containing protein</fullName>
    </recommendedName>
</protein>
<name>A0ABW1FS15_9ACTN</name>
<dbReference type="EMBL" id="JBHSPW010000020">
    <property type="protein sequence ID" value="MFC5897242.1"/>
    <property type="molecule type" value="Genomic_DNA"/>
</dbReference>
<evidence type="ECO:0000313" key="1">
    <source>
        <dbReference type="EMBL" id="MFC5897242.1"/>
    </source>
</evidence>
<accession>A0ABW1FS15</accession>
<evidence type="ECO:0000313" key="2">
    <source>
        <dbReference type="Proteomes" id="UP001596241"/>
    </source>
</evidence>
<sequence length="71" mass="7822">MAYAADGTIIGLAEIAEIGDRPPVRGRILPEEGRNLAEMEVSAELRDLPIGELLRRYRITETSEGLAFIPK</sequence>
<keyword evidence="2" id="KW-1185">Reference proteome</keyword>
<dbReference type="Proteomes" id="UP001596241">
    <property type="component" value="Unassembled WGS sequence"/>
</dbReference>
<evidence type="ECO:0008006" key="3">
    <source>
        <dbReference type="Google" id="ProtNLM"/>
    </source>
</evidence>
<gene>
    <name evidence="1" type="ORF">ACFP3M_31010</name>
</gene>
<proteinExistence type="predicted"/>
<dbReference type="RefSeq" id="WP_345091001.1">
    <property type="nucleotide sequence ID" value="NZ_BAAAWG010000019.1"/>
</dbReference>
<organism evidence="1 2">
    <name type="scientific">Streptomyces ramulosus</name>
    <dbReference type="NCBI Taxonomy" id="47762"/>
    <lineage>
        <taxon>Bacteria</taxon>
        <taxon>Bacillati</taxon>
        <taxon>Actinomycetota</taxon>
        <taxon>Actinomycetes</taxon>
        <taxon>Kitasatosporales</taxon>
        <taxon>Streptomycetaceae</taxon>
        <taxon>Streptomyces</taxon>
    </lineage>
</organism>
<reference evidence="2" key="1">
    <citation type="journal article" date="2019" name="Int. J. Syst. Evol. Microbiol.">
        <title>The Global Catalogue of Microorganisms (GCM) 10K type strain sequencing project: providing services to taxonomists for standard genome sequencing and annotation.</title>
        <authorList>
            <consortium name="The Broad Institute Genomics Platform"/>
            <consortium name="The Broad Institute Genome Sequencing Center for Infectious Disease"/>
            <person name="Wu L."/>
            <person name="Ma J."/>
        </authorList>
    </citation>
    <scope>NUCLEOTIDE SEQUENCE [LARGE SCALE GENOMIC DNA]</scope>
    <source>
        <strain evidence="2">CGMCC 1.15809</strain>
    </source>
</reference>
<comment type="caution">
    <text evidence="1">The sequence shown here is derived from an EMBL/GenBank/DDBJ whole genome shotgun (WGS) entry which is preliminary data.</text>
</comment>